<evidence type="ECO:0000313" key="12">
    <source>
        <dbReference type="EMBL" id="TDU26904.1"/>
    </source>
</evidence>
<dbReference type="AlphaFoldDB" id="A0A4V3URP7"/>
<keyword evidence="5" id="KW-0997">Cell inner membrane</keyword>
<evidence type="ECO:0000256" key="1">
    <source>
        <dbReference type="ARBA" id="ARBA00004383"/>
    </source>
</evidence>
<comment type="similarity">
    <text evidence="2">Belongs to the membrane fusion protein (MFP) (TC 8.A.1) family.</text>
</comment>
<feature type="transmembrane region" description="Helical" evidence="10">
    <location>
        <begin position="12"/>
        <end position="34"/>
    </location>
</feature>
<comment type="subcellular location">
    <subcellularLocation>
        <location evidence="1">Cell inner membrane</location>
        <topology evidence="1">Single-pass membrane protein</topology>
        <orientation evidence="1">Periplasmic side</orientation>
    </subcellularLocation>
</comment>
<dbReference type="Gene3D" id="1.10.287.470">
    <property type="entry name" value="Helix hairpin bin"/>
    <property type="match status" value="1"/>
</dbReference>
<keyword evidence="9" id="KW-0175">Coiled coil</keyword>
<evidence type="ECO:0000256" key="6">
    <source>
        <dbReference type="ARBA" id="ARBA00022692"/>
    </source>
</evidence>
<dbReference type="Proteomes" id="UP000295341">
    <property type="component" value="Unassembled WGS sequence"/>
</dbReference>
<feature type="coiled-coil region" evidence="9">
    <location>
        <begin position="84"/>
        <end position="111"/>
    </location>
</feature>
<dbReference type="SUPFAM" id="SSF111369">
    <property type="entry name" value="HlyD-like secretion proteins"/>
    <property type="match status" value="2"/>
</dbReference>
<evidence type="ECO:0000256" key="8">
    <source>
        <dbReference type="ARBA" id="ARBA00023136"/>
    </source>
</evidence>
<evidence type="ECO:0000256" key="4">
    <source>
        <dbReference type="ARBA" id="ARBA00022475"/>
    </source>
</evidence>
<dbReference type="OrthoDB" id="9811754at2"/>
<evidence type="ECO:0000256" key="5">
    <source>
        <dbReference type="ARBA" id="ARBA00022519"/>
    </source>
</evidence>
<evidence type="ECO:0000256" key="7">
    <source>
        <dbReference type="ARBA" id="ARBA00022989"/>
    </source>
</evidence>
<evidence type="ECO:0000256" key="10">
    <source>
        <dbReference type="SAM" id="Phobius"/>
    </source>
</evidence>
<dbReference type="GO" id="GO:0005886">
    <property type="term" value="C:plasma membrane"/>
    <property type="evidence" value="ECO:0007669"/>
    <property type="project" value="UniProtKB-SubCell"/>
</dbReference>
<keyword evidence="4" id="KW-1003">Cell membrane</keyword>
<dbReference type="GO" id="GO:0046677">
    <property type="term" value="P:response to antibiotic"/>
    <property type="evidence" value="ECO:0007669"/>
    <property type="project" value="UniProtKB-ARBA"/>
</dbReference>
<dbReference type="GO" id="GO:1990961">
    <property type="term" value="P:xenobiotic detoxification by transmembrane export across the plasma membrane"/>
    <property type="evidence" value="ECO:0007669"/>
    <property type="project" value="UniProtKB-ARBA"/>
</dbReference>
<evidence type="ECO:0000256" key="9">
    <source>
        <dbReference type="SAM" id="Coils"/>
    </source>
</evidence>
<gene>
    <name evidence="12" type="ORF">DFR24_3936</name>
</gene>
<keyword evidence="6 10" id="KW-0812">Transmembrane</keyword>
<dbReference type="GO" id="GO:0015721">
    <property type="term" value="P:bile acid and bile salt transport"/>
    <property type="evidence" value="ECO:0007669"/>
    <property type="project" value="UniProtKB-ARBA"/>
</dbReference>
<dbReference type="PANTHER" id="PTHR30386:SF19">
    <property type="entry name" value="MULTIDRUG EXPORT PROTEIN EMRA-RELATED"/>
    <property type="match status" value="1"/>
</dbReference>
<sequence>MTADQASSVRKRGLLGLFAVVVIGSIATAAWWYWHGRMFEETDDAYVAGDIVQVTSEVAGTVVGVHVNDTQSVKRGDLLVELDRADAKVALAAAEAELARAVRSARALFAQDGQVEAEIAERAAAIAQAERDLKRRLALEADGAVSGEELSHARDAVTQLRAALAAAQGQQRQVQAQTADTTVQTHPQVLAAETAVHNAALALKRTRLLAPVDGVVAKRAVQIGQHVAQGAPLMAVVPLSEVWVDANFKEVQLQSMRIGQPVTLSADTYTGDVEFHGHVAGLGAGSGSAFALLPAQNASGNWIKIVQRVPVRIALDPAEVQRHPLRIGLSMDVRVDIHDTAGAPLGAGVPTPPVARGADNGDPEIDARIAQIVAANAGDDGTRGGRAGSSAQ</sequence>
<accession>A0A4V3URP7</accession>
<feature type="domain" description="Multidrug export protein EmrA/FarA alpha-helical hairpin" evidence="11">
    <location>
        <begin position="86"/>
        <end position="206"/>
    </location>
</feature>
<evidence type="ECO:0000313" key="13">
    <source>
        <dbReference type="Proteomes" id="UP000295341"/>
    </source>
</evidence>
<dbReference type="FunFam" id="2.40.30.170:FF:000003">
    <property type="entry name" value="Multidrug resistance protein A"/>
    <property type="match status" value="1"/>
</dbReference>
<keyword evidence="7 10" id="KW-1133">Transmembrane helix</keyword>
<dbReference type="RefSeq" id="WP_133883060.1">
    <property type="nucleotide sequence ID" value="NZ_MWIN01000009.1"/>
</dbReference>
<dbReference type="EMBL" id="SOBT01000010">
    <property type="protein sequence ID" value="TDU26904.1"/>
    <property type="molecule type" value="Genomic_DNA"/>
</dbReference>
<name>A0A4V3URP7_9GAMM</name>
<proteinExistence type="inferred from homology"/>
<organism evidence="12 13">
    <name type="scientific">Panacagrimonas perspica</name>
    <dbReference type="NCBI Taxonomy" id="381431"/>
    <lineage>
        <taxon>Bacteria</taxon>
        <taxon>Pseudomonadati</taxon>
        <taxon>Pseudomonadota</taxon>
        <taxon>Gammaproteobacteria</taxon>
        <taxon>Nevskiales</taxon>
        <taxon>Nevskiaceae</taxon>
        <taxon>Panacagrimonas</taxon>
    </lineage>
</organism>
<dbReference type="InterPro" id="IPR050739">
    <property type="entry name" value="MFP"/>
</dbReference>
<keyword evidence="8 10" id="KW-0472">Membrane</keyword>
<protein>
    <submittedName>
        <fullName evidence="12">Membrane fusion protein (Multidrug efflux system)</fullName>
    </submittedName>
</protein>
<dbReference type="Gene3D" id="2.40.50.100">
    <property type="match status" value="1"/>
</dbReference>
<evidence type="ECO:0000256" key="2">
    <source>
        <dbReference type="ARBA" id="ARBA00009477"/>
    </source>
</evidence>
<dbReference type="PANTHER" id="PTHR30386">
    <property type="entry name" value="MEMBRANE FUSION SUBUNIT OF EMRAB-TOLC MULTIDRUG EFFLUX PUMP"/>
    <property type="match status" value="1"/>
</dbReference>
<evidence type="ECO:0000256" key="3">
    <source>
        <dbReference type="ARBA" id="ARBA00022448"/>
    </source>
</evidence>
<evidence type="ECO:0000259" key="11">
    <source>
        <dbReference type="Pfam" id="PF25885"/>
    </source>
</evidence>
<dbReference type="Pfam" id="PF25885">
    <property type="entry name" value="HH_EMRA"/>
    <property type="match status" value="1"/>
</dbReference>
<reference evidence="12 13" key="1">
    <citation type="submission" date="2019-03" db="EMBL/GenBank/DDBJ databases">
        <title>Genomic Encyclopedia of Type Strains, Phase IV (KMG-IV): sequencing the most valuable type-strain genomes for metagenomic binning, comparative biology and taxonomic classification.</title>
        <authorList>
            <person name="Goeker M."/>
        </authorList>
    </citation>
    <scope>NUCLEOTIDE SEQUENCE [LARGE SCALE GENOMIC DNA]</scope>
    <source>
        <strain evidence="12 13">DSM 26377</strain>
    </source>
</reference>
<comment type="caution">
    <text evidence="12">The sequence shown here is derived from an EMBL/GenBank/DDBJ whole genome shotgun (WGS) entry which is preliminary data.</text>
</comment>
<dbReference type="InterPro" id="IPR058633">
    <property type="entry name" value="EmrA/FarA_HH"/>
</dbReference>
<keyword evidence="3" id="KW-0813">Transport</keyword>
<dbReference type="Gene3D" id="2.40.30.170">
    <property type="match status" value="1"/>
</dbReference>
<keyword evidence="13" id="KW-1185">Reference proteome</keyword>